<reference key="2">
    <citation type="submission" date="2011-03" db="EMBL/GenBank/DDBJ databases">
        <title>Complete genome sequence of the thermoacidophilic crenarchaeon Thermoproteus uzoniensis 768-20.</title>
        <authorList>
            <person name="Mardanov A.V."/>
            <person name="Gumerov V.M."/>
            <person name="Beletsky A.V."/>
            <person name="Prokofeva M.I."/>
            <person name="Bonch-Osmolovskaya E.A."/>
            <person name="Ravin N.V."/>
            <person name="Skryabin K.G."/>
        </authorList>
    </citation>
    <scope>NUCLEOTIDE SEQUENCE</scope>
    <source>
        <strain>768-20</strain>
    </source>
</reference>
<dbReference type="HOGENOM" id="CLU_119496_2_0_2"/>
<gene>
    <name evidence="2" type="ordered locus">TUZN_0129</name>
</gene>
<dbReference type="OrthoDB" id="275611at2157"/>
<dbReference type="KEGG" id="tuz:TUZN_0129"/>
<sequence>MRLCLDTSALVKRYVKEEGSDAVRRYFVAAYGGEATLVLNAFNIGEALSALHKAVRRAGAPELYPRLKNRLLGDVKRLTRIGSMKVIPLTVSAVLASAPYVERHGLYIADALQIATAKATASTLATGDAKLCDAARAEGLDCVLV</sequence>
<dbReference type="Pfam" id="PF01850">
    <property type="entry name" value="PIN"/>
    <property type="match status" value="1"/>
</dbReference>
<evidence type="ECO:0000313" key="3">
    <source>
        <dbReference type="Proteomes" id="UP000008138"/>
    </source>
</evidence>
<name>F2L1G1_THEU7</name>
<dbReference type="CDD" id="cd09874">
    <property type="entry name" value="PIN_MT3492-like"/>
    <property type="match status" value="1"/>
</dbReference>
<feature type="domain" description="PIN" evidence="1">
    <location>
        <begin position="4"/>
        <end position="136"/>
    </location>
</feature>
<dbReference type="eggNOG" id="arCOG00727">
    <property type="taxonomic scope" value="Archaea"/>
</dbReference>
<dbReference type="GeneID" id="10359680"/>
<dbReference type="Proteomes" id="UP000008138">
    <property type="component" value="Chromosome"/>
</dbReference>
<reference evidence="2 3" key="1">
    <citation type="journal article" date="2011" name="J. Bacteriol.">
        <title>Complete genome sequence of the thermoacidophilic crenarchaeon Thermoproteus uzoniensis 768-20.</title>
        <authorList>
            <person name="Mardanov A.V."/>
            <person name="Gumerov V.M."/>
            <person name="Beletsky A.V."/>
            <person name="Prokofeva M.I."/>
            <person name="Bonch-Osmolovskaya E.A."/>
            <person name="Ravin N.V."/>
            <person name="Skryabin K.G."/>
        </authorList>
    </citation>
    <scope>NUCLEOTIDE SEQUENCE [LARGE SCALE GENOMIC DNA]</scope>
    <source>
        <strain evidence="2 3">768-20</strain>
    </source>
</reference>
<protein>
    <submittedName>
        <fullName evidence="2">PilT protein domain protein</fullName>
    </submittedName>
</protein>
<dbReference type="SUPFAM" id="SSF88723">
    <property type="entry name" value="PIN domain-like"/>
    <property type="match status" value="1"/>
</dbReference>
<evidence type="ECO:0000259" key="1">
    <source>
        <dbReference type="Pfam" id="PF01850"/>
    </source>
</evidence>
<proteinExistence type="predicted"/>
<organism evidence="2 3">
    <name type="scientific">Thermoproteus uzoniensis (strain 768-20)</name>
    <dbReference type="NCBI Taxonomy" id="999630"/>
    <lineage>
        <taxon>Archaea</taxon>
        <taxon>Thermoproteota</taxon>
        <taxon>Thermoprotei</taxon>
        <taxon>Thermoproteales</taxon>
        <taxon>Thermoproteaceae</taxon>
        <taxon>Thermoproteus</taxon>
    </lineage>
</organism>
<dbReference type="STRING" id="999630.TUZN_0129"/>
<dbReference type="InterPro" id="IPR002716">
    <property type="entry name" value="PIN_dom"/>
</dbReference>
<dbReference type="EMBL" id="CP002590">
    <property type="protein sequence ID" value="AEA11631.1"/>
    <property type="molecule type" value="Genomic_DNA"/>
</dbReference>
<accession>F2L1G1</accession>
<dbReference type="Gene3D" id="3.40.50.1010">
    <property type="entry name" value="5'-nuclease"/>
    <property type="match status" value="1"/>
</dbReference>
<dbReference type="RefSeq" id="WP_013678967.1">
    <property type="nucleotide sequence ID" value="NC_015315.1"/>
</dbReference>
<dbReference type="AlphaFoldDB" id="F2L1G1"/>
<keyword evidence="3" id="KW-1185">Reference proteome</keyword>
<evidence type="ECO:0000313" key="2">
    <source>
        <dbReference type="EMBL" id="AEA11631.1"/>
    </source>
</evidence>
<dbReference type="InterPro" id="IPR029060">
    <property type="entry name" value="PIN-like_dom_sf"/>
</dbReference>